<dbReference type="GO" id="GO:0005634">
    <property type="term" value="C:nucleus"/>
    <property type="evidence" value="ECO:0007669"/>
    <property type="project" value="TreeGrafter"/>
</dbReference>
<feature type="binding site" evidence="4">
    <location>
        <begin position="207"/>
        <end position="211"/>
    </location>
    <ligand>
        <name>FAD</name>
        <dbReference type="ChEBI" id="CHEBI:57692"/>
    </ligand>
</feature>
<reference evidence="8" key="1">
    <citation type="submission" date="2018-06" db="EMBL/GenBank/DDBJ databases">
        <title>Genome assembly of Danube salmon.</title>
        <authorList>
            <person name="Macqueen D.J."/>
            <person name="Gundappa M.K."/>
        </authorList>
    </citation>
    <scope>NUCLEOTIDE SEQUENCE [LARGE SCALE GENOMIC DNA]</scope>
</reference>
<dbReference type="Gene3D" id="3.40.50.620">
    <property type="entry name" value="HUPs"/>
    <property type="match status" value="1"/>
</dbReference>
<dbReference type="STRING" id="62062.ENSHHUP00000021320"/>
<dbReference type="InterPro" id="IPR002081">
    <property type="entry name" value="Cryptochrome/DNA_photolyase_1"/>
</dbReference>
<feature type="compositionally biased region" description="Basic and acidic residues" evidence="5">
    <location>
        <begin position="450"/>
        <end position="460"/>
    </location>
</feature>
<sequence length="460" mass="52278">MSQHRIIHLFRKGLCLHDNLSLVGGPGVISVCVPCVRPGHAHWGRVEDPHRSLQVLGSRLYVHQGPYQGTVMRLVAQWGITQLSMDTEIEPHYTQLDQQHRIMAGEPTEGEPPLPYKFLHVLSNLGEPDKPAKEITAPDFQQLRSTVKGSTGFPLWRIWALKGSQMCCWPGGESHALMSVSCCPFLQGLVANLSKPRTIPNSLLPSTTGLSPYLSLGCLSVWAFYHRLSKVYAQSKNHSLPLVSLQGQVLWREFFYTVVSAMAKFTKMEGNSICLQIGLTWIDAIMTQLRQECWIHHLARHAVACFLTRGDLWISWEEGMKVKRNGEEEGWREREVEEKRPVHPLGGGHEVWLLALKSCGIPLLHPDHLMCLGNNYPLFMVSHQEASQRNLDLMRQICNEQENTTLLTRGTHAADDPMEIRLKKDGGVAYEERGAKRFSPDTNYHRWNRRSCDRHAPQWQ</sequence>
<dbReference type="GO" id="GO:0005737">
    <property type="term" value="C:cytoplasm"/>
    <property type="evidence" value="ECO:0007669"/>
    <property type="project" value="TreeGrafter"/>
</dbReference>
<evidence type="ECO:0000313" key="7">
    <source>
        <dbReference type="Ensembl" id="ENSHHUP00000021320.1"/>
    </source>
</evidence>
<dbReference type="InterPro" id="IPR005101">
    <property type="entry name" value="Cryptochr/Photolyase_FAD-bd"/>
</dbReference>
<organism evidence="7 8">
    <name type="scientific">Hucho hucho</name>
    <name type="common">huchen</name>
    <dbReference type="NCBI Taxonomy" id="62062"/>
    <lineage>
        <taxon>Eukaryota</taxon>
        <taxon>Metazoa</taxon>
        <taxon>Chordata</taxon>
        <taxon>Craniata</taxon>
        <taxon>Vertebrata</taxon>
        <taxon>Euteleostomi</taxon>
        <taxon>Actinopterygii</taxon>
        <taxon>Neopterygii</taxon>
        <taxon>Teleostei</taxon>
        <taxon>Protacanthopterygii</taxon>
        <taxon>Salmoniformes</taxon>
        <taxon>Salmonidae</taxon>
        <taxon>Salmoninae</taxon>
        <taxon>Hucho</taxon>
    </lineage>
</organism>
<dbReference type="Proteomes" id="UP000314982">
    <property type="component" value="Unassembled WGS sequence"/>
</dbReference>
<dbReference type="PANTHER" id="PTHR11455:SF63">
    <property type="entry name" value="PHOTOLYASE_CRYPTOCHROME ALPHA_BETA DOMAIN-CONTAINING PROTEIN"/>
    <property type="match status" value="1"/>
</dbReference>
<dbReference type="GO" id="GO:0045892">
    <property type="term" value="P:negative regulation of DNA-templated transcription"/>
    <property type="evidence" value="ECO:0007669"/>
    <property type="project" value="TreeGrafter"/>
</dbReference>
<dbReference type="PANTHER" id="PTHR11455">
    <property type="entry name" value="CRYPTOCHROME"/>
    <property type="match status" value="1"/>
</dbReference>
<comment type="cofactor">
    <cofactor evidence="4">
        <name>FAD</name>
        <dbReference type="ChEBI" id="CHEBI:57692"/>
    </cofactor>
    <text evidence="4">Binds 1 FAD per subunit.</text>
</comment>
<name>A0A4W5L8N1_9TELE</name>
<dbReference type="Pfam" id="PF03441">
    <property type="entry name" value="FAD_binding_7"/>
    <property type="match status" value="1"/>
</dbReference>
<dbReference type="GO" id="GO:0071949">
    <property type="term" value="F:FAD binding"/>
    <property type="evidence" value="ECO:0007669"/>
    <property type="project" value="TreeGrafter"/>
</dbReference>
<evidence type="ECO:0000256" key="2">
    <source>
        <dbReference type="ARBA" id="ARBA00022630"/>
    </source>
</evidence>
<dbReference type="InterPro" id="IPR036134">
    <property type="entry name" value="Crypto/Photolyase_FAD-like_sf"/>
</dbReference>
<keyword evidence="8" id="KW-1185">Reference proteome</keyword>
<keyword evidence="2 4" id="KW-0285">Flavoprotein</keyword>
<keyword evidence="3 4" id="KW-0274">FAD</keyword>
<evidence type="ECO:0000256" key="1">
    <source>
        <dbReference type="ARBA" id="ARBA00005862"/>
    </source>
</evidence>
<dbReference type="Ensembl" id="ENSHHUT00000022118.1">
    <property type="protein sequence ID" value="ENSHHUP00000021320.1"/>
    <property type="gene ID" value="ENSHHUG00000013318.1"/>
</dbReference>
<dbReference type="GeneTree" id="ENSGT00940000165883"/>
<dbReference type="SUPFAM" id="SSF48173">
    <property type="entry name" value="Cryptochrome/photolyase FAD-binding domain"/>
    <property type="match status" value="1"/>
</dbReference>
<evidence type="ECO:0000313" key="8">
    <source>
        <dbReference type="Proteomes" id="UP000314982"/>
    </source>
</evidence>
<proteinExistence type="inferred from homology"/>
<dbReference type="AlphaFoldDB" id="A0A4W5L8N1"/>
<dbReference type="InterPro" id="IPR014729">
    <property type="entry name" value="Rossmann-like_a/b/a_fold"/>
</dbReference>
<protein>
    <submittedName>
        <fullName evidence="7">Cryptochrome circadian regulator 4</fullName>
    </submittedName>
</protein>
<evidence type="ECO:0000256" key="5">
    <source>
        <dbReference type="SAM" id="MobiDB-lite"/>
    </source>
</evidence>
<reference evidence="7" key="3">
    <citation type="submission" date="2025-09" db="UniProtKB">
        <authorList>
            <consortium name="Ensembl"/>
        </authorList>
    </citation>
    <scope>IDENTIFICATION</scope>
</reference>
<feature type="region of interest" description="Disordered" evidence="5">
    <location>
        <begin position="439"/>
        <end position="460"/>
    </location>
</feature>
<evidence type="ECO:0000256" key="3">
    <source>
        <dbReference type="ARBA" id="ARBA00022827"/>
    </source>
</evidence>
<dbReference type="GO" id="GO:0043153">
    <property type="term" value="P:entrainment of circadian clock by photoperiod"/>
    <property type="evidence" value="ECO:0007669"/>
    <property type="project" value="TreeGrafter"/>
</dbReference>
<dbReference type="GO" id="GO:0032922">
    <property type="term" value="P:circadian regulation of gene expression"/>
    <property type="evidence" value="ECO:0007669"/>
    <property type="project" value="TreeGrafter"/>
</dbReference>
<evidence type="ECO:0000256" key="4">
    <source>
        <dbReference type="PIRSR" id="PIRSR602081-1"/>
    </source>
</evidence>
<comment type="similarity">
    <text evidence="1">Belongs to the DNA photolyase class-1 family.</text>
</comment>
<feature type="binding site" evidence="4">
    <location>
        <begin position="248"/>
        <end position="255"/>
    </location>
    <ligand>
        <name>FAD</name>
        <dbReference type="ChEBI" id="CHEBI:57692"/>
    </ligand>
</feature>
<dbReference type="Gene3D" id="1.25.40.80">
    <property type="match status" value="1"/>
</dbReference>
<dbReference type="GO" id="GO:0003677">
    <property type="term" value="F:DNA binding"/>
    <property type="evidence" value="ECO:0007669"/>
    <property type="project" value="TreeGrafter"/>
</dbReference>
<dbReference type="SUPFAM" id="SSF52425">
    <property type="entry name" value="Cryptochrome/photolyase, N-terminal domain"/>
    <property type="match status" value="1"/>
</dbReference>
<accession>A0A4W5L8N1</accession>
<dbReference type="InterPro" id="IPR036155">
    <property type="entry name" value="Crypto/Photolyase_N_sf"/>
</dbReference>
<reference evidence="7" key="2">
    <citation type="submission" date="2025-08" db="UniProtKB">
        <authorList>
            <consortium name="Ensembl"/>
        </authorList>
    </citation>
    <scope>IDENTIFICATION</scope>
</reference>
<dbReference type="Gene3D" id="1.10.579.10">
    <property type="entry name" value="DNA Cyclobutane Dipyrimidine Photolyase, subunit A, domain 3"/>
    <property type="match status" value="1"/>
</dbReference>
<evidence type="ECO:0000259" key="6">
    <source>
        <dbReference type="Pfam" id="PF03441"/>
    </source>
</evidence>
<feature type="domain" description="Cryptochrome/DNA photolyase FAD-binding" evidence="6">
    <location>
        <begin position="278"/>
        <end position="322"/>
    </location>
</feature>